<dbReference type="Proteomes" id="UP001597277">
    <property type="component" value="Unassembled WGS sequence"/>
</dbReference>
<gene>
    <name evidence="2" type="ORF">ACFSE6_09005</name>
</gene>
<dbReference type="InterPro" id="IPR036259">
    <property type="entry name" value="MFS_trans_sf"/>
</dbReference>
<reference evidence="3" key="1">
    <citation type="journal article" date="2019" name="Int. J. Syst. Evol. Microbiol.">
        <title>The Global Catalogue of Microorganisms (GCM) 10K type strain sequencing project: providing services to taxonomists for standard genome sequencing and annotation.</title>
        <authorList>
            <consortium name="The Broad Institute Genomics Platform"/>
            <consortium name="The Broad Institute Genome Sequencing Center for Infectious Disease"/>
            <person name="Wu L."/>
            <person name="Ma J."/>
        </authorList>
    </citation>
    <scope>NUCLEOTIDE SEQUENCE [LARGE SCALE GENOMIC DNA]</scope>
    <source>
        <strain evidence="3">JCM 17130</strain>
    </source>
</reference>
<feature type="transmembrane region" description="Helical" evidence="1">
    <location>
        <begin position="331"/>
        <end position="353"/>
    </location>
</feature>
<accession>A0ABW4L6A8</accession>
<dbReference type="InterPro" id="IPR011701">
    <property type="entry name" value="MFS"/>
</dbReference>
<evidence type="ECO:0000313" key="3">
    <source>
        <dbReference type="Proteomes" id="UP001597277"/>
    </source>
</evidence>
<dbReference type="InterPro" id="IPR052524">
    <property type="entry name" value="MFS_Cyanate_Porter"/>
</dbReference>
<dbReference type="PANTHER" id="PTHR23523:SF2">
    <property type="entry name" value="2-NITROIMIDAZOLE TRANSPORTER"/>
    <property type="match status" value="1"/>
</dbReference>
<feature type="transmembrane region" description="Helical" evidence="1">
    <location>
        <begin position="158"/>
        <end position="180"/>
    </location>
</feature>
<dbReference type="PANTHER" id="PTHR23523">
    <property type="match status" value="1"/>
</dbReference>
<feature type="transmembrane region" description="Helical" evidence="1">
    <location>
        <begin position="207"/>
        <end position="228"/>
    </location>
</feature>
<keyword evidence="1" id="KW-1133">Transmembrane helix</keyword>
<keyword evidence="1" id="KW-0472">Membrane</keyword>
<keyword evidence="3" id="KW-1185">Reference proteome</keyword>
<feature type="transmembrane region" description="Helical" evidence="1">
    <location>
        <begin position="132"/>
        <end position="152"/>
    </location>
</feature>
<evidence type="ECO:0000313" key="2">
    <source>
        <dbReference type="EMBL" id="MFD1717972.1"/>
    </source>
</evidence>
<organism evidence="2 3">
    <name type="scientific">Georgenia deserti</name>
    <dbReference type="NCBI Taxonomy" id="2093781"/>
    <lineage>
        <taxon>Bacteria</taxon>
        <taxon>Bacillati</taxon>
        <taxon>Actinomycetota</taxon>
        <taxon>Actinomycetes</taxon>
        <taxon>Micrococcales</taxon>
        <taxon>Bogoriellaceae</taxon>
        <taxon>Georgenia</taxon>
    </lineage>
</organism>
<feature type="transmembrane region" description="Helical" evidence="1">
    <location>
        <begin position="75"/>
        <end position="93"/>
    </location>
</feature>
<feature type="transmembrane region" description="Helical" evidence="1">
    <location>
        <begin position="298"/>
        <end position="319"/>
    </location>
</feature>
<feature type="transmembrane region" description="Helical" evidence="1">
    <location>
        <begin position="43"/>
        <end position="68"/>
    </location>
</feature>
<name>A0ABW4L6A8_9MICO</name>
<feature type="transmembrane region" description="Helical" evidence="1">
    <location>
        <begin position="359"/>
        <end position="378"/>
    </location>
</feature>
<comment type="caution">
    <text evidence="2">The sequence shown here is derived from an EMBL/GenBank/DDBJ whole genome shotgun (WGS) entry which is preliminary data.</text>
</comment>
<dbReference type="EMBL" id="JBHUEE010000004">
    <property type="protein sequence ID" value="MFD1717972.1"/>
    <property type="molecule type" value="Genomic_DNA"/>
</dbReference>
<proteinExistence type="predicted"/>
<protein>
    <submittedName>
        <fullName evidence="2">MFS transporter</fullName>
    </submittedName>
</protein>
<sequence length="393" mass="39470">MRRATGLGALLVAVVLVGLSLRGPVVAIAPLIPALSTDLDLPSWAAGLLTSLPLLCFAVVSPLVAVLARRLGVDGALFVGLVLLAFAAALRPWAGAGLLLLGTALVGVGITVGNVVVPVIVRRDAGRRAPMVMAVSTSAYGVGQGIASASVVPLASEIGWRGAATTLAVPVVLAVGAWLLRMRAKQGDALVVPAGAPRGGVSREGDAWWLAGFFGMQAMLFYSASTWLPSQLAEDAGLSETTAGTALSVFHLVGILGTLAVPACMRLLAGGRGAGITFGSLWCVFFAGLALAPALWPLWVILGGFTQGAGIGLGLTLIAIRPVDPDYGRDLSAMVQSAGYAVAAAGPVLLGAVHEATGSWAAVSWLCVGAGALMVVAAPRAGADRAIGAPARS</sequence>
<dbReference type="Pfam" id="PF07690">
    <property type="entry name" value="MFS_1"/>
    <property type="match status" value="1"/>
</dbReference>
<feature type="transmembrane region" description="Helical" evidence="1">
    <location>
        <begin position="275"/>
        <end position="292"/>
    </location>
</feature>
<feature type="transmembrane region" description="Helical" evidence="1">
    <location>
        <begin position="99"/>
        <end position="120"/>
    </location>
</feature>
<dbReference type="RefSeq" id="WP_388005336.1">
    <property type="nucleotide sequence ID" value="NZ_JBHUEE010000004.1"/>
</dbReference>
<dbReference type="Gene3D" id="1.20.1250.20">
    <property type="entry name" value="MFS general substrate transporter like domains"/>
    <property type="match status" value="2"/>
</dbReference>
<evidence type="ECO:0000256" key="1">
    <source>
        <dbReference type="SAM" id="Phobius"/>
    </source>
</evidence>
<dbReference type="SUPFAM" id="SSF103473">
    <property type="entry name" value="MFS general substrate transporter"/>
    <property type="match status" value="1"/>
</dbReference>
<feature type="transmembrane region" description="Helical" evidence="1">
    <location>
        <begin position="248"/>
        <end position="268"/>
    </location>
</feature>
<keyword evidence="1" id="KW-0812">Transmembrane</keyword>